<keyword evidence="1" id="KW-0472">Membrane</keyword>
<dbReference type="EMBL" id="ADBF01000030">
    <property type="protein sequence ID" value="EFE50012.1"/>
    <property type="molecule type" value="Genomic_DNA"/>
</dbReference>
<keyword evidence="1" id="KW-0812">Transmembrane</keyword>
<gene>
    <name evidence="2" type="ORF">NEIELOOT_01266</name>
</gene>
<dbReference type="AlphaFoldDB" id="D4DQC9"/>
<feature type="transmembrane region" description="Helical" evidence="1">
    <location>
        <begin position="15"/>
        <end position="39"/>
    </location>
</feature>
<dbReference type="Proteomes" id="UP000005536">
    <property type="component" value="Unassembled WGS sequence"/>
</dbReference>
<proteinExistence type="predicted"/>
<comment type="caution">
    <text evidence="2">The sequence shown here is derived from an EMBL/GenBank/DDBJ whole genome shotgun (WGS) entry which is preliminary data.</text>
</comment>
<evidence type="ECO:0000313" key="3">
    <source>
        <dbReference type="Proteomes" id="UP000005536"/>
    </source>
</evidence>
<protein>
    <submittedName>
        <fullName evidence="2">Uncharacterized protein</fullName>
    </submittedName>
</protein>
<organism evidence="2 3">
    <name type="scientific">Neisseria elongata subsp. glycolytica ATCC 29315</name>
    <dbReference type="NCBI Taxonomy" id="546263"/>
    <lineage>
        <taxon>Bacteria</taxon>
        <taxon>Pseudomonadati</taxon>
        <taxon>Pseudomonadota</taxon>
        <taxon>Betaproteobacteria</taxon>
        <taxon>Neisseriales</taxon>
        <taxon>Neisseriaceae</taxon>
        <taxon>Neisseria</taxon>
    </lineage>
</organism>
<sequence>MARFKIPTDILANFIFRWASSVCLMAGVSGVCPPLRAALSKRVFRHGKE</sequence>
<reference evidence="2 3" key="1">
    <citation type="submission" date="2010-02" db="EMBL/GenBank/DDBJ databases">
        <authorList>
            <person name="Weinstock G."/>
            <person name="Sodergren E."/>
            <person name="Clifton S."/>
            <person name="Fulton L."/>
            <person name="Fulton B."/>
            <person name="Courtney L."/>
            <person name="Fronick C."/>
            <person name="Harrison M."/>
            <person name="Strong C."/>
            <person name="Farmer C."/>
            <person name="Delahaunty K."/>
            <person name="Markovic C."/>
            <person name="Hall O."/>
            <person name="Minx P."/>
            <person name="Tomlinson C."/>
            <person name="Mitreva M."/>
            <person name="Nelson J."/>
            <person name="Hou S."/>
            <person name="Wollam A."/>
            <person name="Pepin K.H."/>
            <person name="Johnson M."/>
            <person name="Bhonagiri V."/>
            <person name="Zhang X."/>
            <person name="Suruliraj S."/>
            <person name="Warren W."/>
            <person name="Chinwalla A."/>
            <person name="Mardis E.R."/>
            <person name="Wilson R.K."/>
        </authorList>
    </citation>
    <scope>NUCLEOTIDE SEQUENCE [LARGE SCALE GENOMIC DNA]</scope>
    <source>
        <strain evidence="2 3">ATCC 29315</strain>
    </source>
</reference>
<keyword evidence="1" id="KW-1133">Transmembrane helix</keyword>
<accession>D4DQC9</accession>
<evidence type="ECO:0000256" key="1">
    <source>
        <dbReference type="SAM" id="Phobius"/>
    </source>
</evidence>
<name>D4DQC9_NEIEG</name>
<evidence type="ECO:0000313" key="2">
    <source>
        <dbReference type="EMBL" id="EFE50012.1"/>
    </source>
</evidence>